<name>A0A7H0GFU2_9BURK</name>
<sequence length="252" mass="29435">MIHRRKSAFEKWFSFTRHRRRFGADAHVQQLDAQDFTHLRESIITGEEEAKYAHGASVNLDEHLAKVRREFVGQSELLYQHAMLIVLLRREADVKANYERLKRMWMAERDFLAAHLDTRWLIAACDSFIDHDDEPLLRAIAMNGPVLINSVKLGETERFILGVNGETPDQQAALDELWTHRVGLFDGVAGFIPGTDDTLRNMRWRLEAVCGLHPLGVVVMELFDRLQLEANDNVYSRFRRRHTREKTQWWNS</sequence>
<gene>
    <name evidence="1" type="ORF">H9K75_12105</name>
</gene>
<dbReference type="KEGG" id="daer:H9K75_12105"/>
<reference evidence="1 2" key="1">
    <citation type="submission" date="2020-08" db="EMBL/GenBank/DDBJ databases">
        <title>Genome sequence of Diaphorobacter aerolatus KACC 16536T.</title>
        <authorList>
            <person name="Hyun D.-W."/>
            <person name="Bae J.-W."/>
        </authorList>
    </citation>
    <scope>NUCLEOTIDE SEQUENCE [LARGE SCALE GENOMIC DNA]</scope>
    <source>
        <strain evidence="1 2">KACC 16536</strain>
    </source>
</reference>
<dbReference type="EMBL" id="CP060783">
    <property type="protein sequence ID" value="QNP47158.1"/>
    <property type="molecule type" value="Genomic_DNA"/>
</dbReference>
<proteinExistence type="predicted"/>
<dbReference type="RefSeq" id="WP_187722869.1">
    <property type="nucleotide sequence ID" value="NZ_CP060783.1"/>
</dbReference>
<accession>A0A7H0GFU2</accession>
<organism evidence="1 2">
    <name type="scientific">Diaphorobacter aerolatus</name>
    <dbReference type="NCBI Taxonomy" id="1288495"/>
    <lineage>
        <taxon>Bacteria</taxon>
        <taxon>Pseudomonadati</taxon>
        <taxon>Pseudomonadota</taxon>
        <taxon>Betaproteobacteria</taxon>
        <taxon>Burkholderiales</taxon>
        <taxon>Comamonadaceae</taxon>
        <taxon>Diaphorobacter</taxon>
    </lineage>
</organism>
<evidence type="ECO:0000313" key="1">
    <source>
        <dbReference type="EMBL" id="QNP47158.1"/>
    </source>
</evidence>
<keyword evidence="2" id="KW-1185">Reference proteome</keyword>
<protein>
    <submittedName>
        <fullName evidence="1">Uncharacterized protein</fullName>
    </submittedName>
</protein>
<evidence type="ECO:0000313" key="2">
    <source>
        <dbReference type="Proteomes" id="UP000516028"/>
    </source>
</evidence>
<dbReference type="Proteomes" id="UP000516028">
    <property type="component" value="Chromosome"/>
</dbReference>
<dbReference type="AlphaFoldDB" id="A0A7H0GFU2"/>